<organism evidence="1">
    <name type="scientific">Chlamydomonas euryale</name>
    <dbReference type="NCBI Taxonomy" id="1486919"/>
    <lineage>
        <taxon>Eukaryota</taxon>
        <taxon>Viridiplantae</taxon>
        <taxon>Chlorophyta</taxon>
        <taxon>core chlorophytes</taxon>
        <taxon>Chlorophyceae</taxon>
        <taxon>CS clade</taxon>
        <taxon>Chlamydomonadales</taxon>
        <taxon>Chlamydomonadaceae</taxon>
        <taxon>Chlamydomonas</taxon>
    </lineage>
</organism>
<evidence type="ECO:0000313" key="1">
    <source>
        <dbReference type="EMBL" id="CAD8287689.1"/>
    </source>
</evidence>
<proteinExistence type="predicted"/>
<dbReference type="EMBL" id="HBEC01016555">
    <property type="protein sequence ID" value="CAD8287689.1"/>
    <property type="molecule type" value="Transcribed_RNA"/>
</dbReference>
<gene>
    <name evidence="1" type="ORF">CEUR00632_LOCUS7728</name>
</gene>
<name>A0A7R9V8B0_9CHLO</name>
<protein>
    <submittedName>
        <fullName evidence="1">Uncharacterized protein</fullName>
    </submittedName>
</protein>
<dbReference type="AlphaFoldDB" id="A0A7R9V8B0"/>
<accession>A0A7R9V8B0</accession>
<sequence length="101" mass="11473">MPAYSCPEVLSTLRHAGQSQSSRLVARSAASRDRPAQSAWYWHPHLLLHISQQINAPPQSHVHNLKQQLQPLQHRPAHIVIHQLLSCHPICKVMVACMRKL</sequence>
<reference evidence="1" key="1">
    <citation type="submission" date="2021-01" db="EMBL/GenBank/DDBJ databases">
        <authorList>
            <person name="Corre E."/>
            <person name="Pelletier E."/>
            <person name="Niang G."/>
            <person name="Scheremetjew M."/>
            <person name="Finn R."/>
            <person name="Kale V."/>
            <person name="Holt S."/>
            <person name="Cochrane G."/>
            <person name="Meng A."/>
            <person name="Brown T."/>
            <person name="Cohen L."/>
        </authorList>
    </citation>
    <scope>NUCLEOTIDE SEQUENCE</scope>
    <source>
        <strain evidence="1">CCMP219</strain>
    </source>
</reference>